<reference evidence="2 3" key="1">
    <citation type="journal article" date="2018" name="Nat. Biotechnol.">
        <title>A standardized bacterial taxonomy based on genome phylogeny substantially revises the tree of life.</title>
        <authorList>
            <person name="Parks D.H."/>
            <person name="Chuvochina M."/>
            <person name="Waite D.W."/>
            <person name="Rinke C."/>
            <person name="Skarshewski A."/>
            <person name="Chaumeil P.A."/>
            <person name="Hugenholtz P."/>
        </authorList>
    </citation>
    <scope>NUCLEOTIDE SEQUENCE [LARGE SCALE GENOMIC DNA]</scope>
    <source>
        <strain evidence="2">UBA9375</strain>
    </source>
</reference>
<dbReference type="RefSeq" id="WP_278446536.1">
    <property type="nucleotide sequence ID" value="NZ_CAXBMG010000003.1"/>
</dbReference>
<sequence>MKSRYPFLTTLVVLIILFGSFAGSGSYAWIYLHADQYPTPADLADRLAWAQRIEYISQWCLAIGFIGLALLIIVDKCLRKDR</sequence>
<evidence type="ECO:0000313" key="2">
    <source>
        <dbReference type="EMBL" id="HCO26866.1"/>
    </source>
</evidence>
<accession>A0A3D3RE34</accession>
<feature type="transmembrane region" description="Helical" evidence="1">
    <location>
        <begin position="56"/>
        <end position="74"/>
    </location>
</feature>
<name>A0A3D3RE34_9PLAN</name>
<organism evidence="2 3">
    <name type="scientific">Gimesia maris</name>
    <dbReference type="NCBI Taxonomy" id="122"/>
    <lineage>
        <taxon>Bacteria</taxon>
        <taxon>Pseudomonadati</taxon>
        <taxon>Planctomycetota</taxon>
        <taxon>Planctomycetia</taxon>
        <taxon>Planctomycetales</taxon>
        <taxon>Planctomycetaceae</taxon>
        <taxon>Gimesia</taxon>
    </lineage>
</organism>
<comment type="caution">
    <text evidence="2">The sequence shown here is derived from an EMBL/GenBank/DDBJ whole genome shotgun (WGS) entry which is preliminary data.</text>
</comment>
<keyword evidence="1" id="KW-1133">Transmembrane helix</keyword>
<dbReference type="EMBL" id="DQAY01000181">
    <property type="protein sequence ID" value="HCO26866.1"/>
    <property type="molecule type" value="Genomic_DNA"/>
</dbReference>
<dbReference type="AlphaFoldDB" id="A0A3D3RE34"/>
<dbReference type="Proteomes" id="UP000263642">
    <property type="component" value="Unassembled WGS sequence"/>
</dbReference>
<keyword evidence="1" id="KW-0812">Transmembrane</keyword>
<gene>
    <name evidence="2" type="ORF">DIT97_29085</name>
</gene>
<keyword evidence="1" id="KW-0472">Membrane</keyword>
<evidence type="ECO:0000313" key="3">
    <source>
        <dbReference type="Proteomes" id="UP000263642"/>
    </source>
</evidence>
<evidence type="ECO:0000256" key="1">
    <source>
        <dbReference type="SAM" id="Phobius"/>
    </source>
</evidence>
<proteinExistence type="predicted"/>
<protein>
    <submittedName>
        <fullName evidence="2">Uncharacterized protein</fullName>
    </submittedName>
</protein>